<dbReference type="RefSeq" id="WP_284217988.1">
    <property type="nucleotide sequence ID" value="NZ_BSOT01000006.1"/>
</dbReference>
<accession>A0AA37T3Y5</accession>
<proteinExistence type="predicted"/>
<keyword evidence="2" id="KW-1185">Reference proteome</keyword>
<evidence type="ECO:0000313" key="2">
    <source>
        <dbReference type="Proteomes" id="UP001156601"/>
    </source>
</evidence>
<dbReference type="EMBL" id="BSOT01000006">
    <property type="protein sequence ID" value="GLR71648.1"/>
    <property type="molecule type" value="Genomic_DNA"/>
</dbReference>
<dbReference type="AlphaFoldDB" id="A0AA37T3Y5"/>
<comment type="caution">
    <text evidence="1">The sequence shown here is derived from an EMBL/GenBank/DDBJ whole genome shotgun (WGS) entry which is preliminary data.</text>
</comment>
<name>A0AA37T3Y5_9ALTE</name>
<organism evidence="1 2">
    <name type="scientific">Agaribacter marinus</name>
    <dbReference type="NCBI Taxonomy" id="1431249"/>
    <lineage>
        <taxon>Bacteria</taxon>
        <taxon>Pseudomonadati</taxon>
        <taxon>Pseudomonadota</taxon>
        <taxon>Gammaproteobacteria</taxon>
        <taxon>Alteromonadales</taxon>
        <taxon>Alteromonadaceae</taxon>
        <taxon>Agaribacter</taxon>
    </lineage>
</organism>
<protein>
    <submittedName>
        <fullName evidence="1">Uncharacterized protein</fullName>
    </submittedName>
</protein>
<sequence length="107" mass="12272">MLPVSQRHLAIYERVSNTSKHAINMFDTQLGLRFPLSNHSSMILNMLTLMCQPDDQPLPYDGTIDVLDKLIKLAYQKLSDRKTSLNYQANVDTKIDSRLGRVDLSHR</sequence>
<evidence type="ECO:0000313" key="1">
    <source>
        <dbReference type="EMBL" id="GLR71648.1"/>
    </source>
</evidence>
<dbReference type="Proteomes" id="UP001156601">
    <property type="component" value="Unassembled WGS sequence"/>
</dbReference>
<reference evidence="1" key="1">
    <citation type="journal article" date="2014" name="Int. J. Syst. Evol. Microbiol.">
        <title>Complete genome sequence of Corynebacterium casei LMG S-19264T (=DSM 44701T), isolated from a smear-ripened cheese.</title>
        <authorList>
            <consortium name="US DOE Joint Genome Institute (JGI-PGF)"/>
            <person name="Walter F."/>
            <person name="Albersmeier A."/>
            <person name="Kalinowski J."/>
            <person name="Ruckert C."/>
        </authorList>
    </citation>
    <scope>NUCLEOTIDE SEQUENCE</scope>
    <source>
        <strain evidence="1">NBRC 110023</strain>
    </source>
</reference>
<gene>
    <name evidence="1" type="ORF">GCM10007852_25560</name>
</gene>
<reference evidence="1" key="2">
    <citation type="submission" date="2023-01" db="EMBL/GenBank/DDBJ databases">
        <title>Draft genome sequence of Agaribacter marinus strain NBRC 110023.</title>
        <authorList>
            <person name="Sun Q."/>
            <person name="Mori K."/>
        </authorList>
    </citation>
    <scope>NUCLEOTIDE SEQUENCE</scope>
    <source>
        <strain evidence="1">NBRC 110023</strain>
    </source>
</reference>